<comment type="caution">
    <text evidence="3">The sequence shown here is derived from an EMBL/GenBank/DDBJ whole genome shotgun (WGS) entry which is preliminary data.</text>
</comment>
<accession>A0ABV5INU7</accession>
<feature type="signal peptide" evidence="2">
    <location>
        <begin position="1"/>
        <end position="28"/>
    </location>
</feature>
<evidence type="ECO:0000256" key="1">
    <source>
        <dbReference type="SAM" id="MobiDB-lite"/>
    </source>
</evidence>
<name>A0ABV5INU7_9ACTN</name>
<sequence>MNSRTARVLGLGAVILAAAAAMTLPAQADDDHGYLDEALEYVDVPYCTGYLELYDRDLCASPSRSTSSDERGDLSDAFEGASPYARGDLSSDAPGDITLSDDVVQGNG</sequence>
<dbReference type="EMBL" id="JBHMEI010000036">
    <property type="protein sequence ID" value="MFB9206186.1"/>
    <property type="molecule type" value="Genomic_DNA"/>
</dbReference>
<organism evidence="3 4">
    <name type="scientific">Nonomuraea spiralis</name>
    <dbReference type="NCBI Taxonomy" id="46182"/>
    <lineage>
        <taxon>Bacteria</taxon>
        <taxon>Bacillati</taxon>
        <taxon>Actinomycetota</taxon>
        <taxon>Actinomycetes</taxon>
        <taxon>Streptosporangiales</taxon>
        <taxon>Streptosporangiaceae</taxon>
        <taxon>Nonomuraea</taxon>
    </lineage>
</organism>
<proteinExistence type="predicted"/>
<keyword evidence="2" id="KW-0732">Signal</keyword>
<dbReference type="Proteomes" id="UP001589647">
    <property type="component" value="Unassembled WGS sequence"/>
</dbReference>
<evidence type="ECO:0000313" key="3">
    <source>
        <dbReference type="EMBL" id="MFB9206186.1"/>
    </source>
</evidence>
<gene>
    <name evidence="3" type="ORF">ACFFV7_33680</name>
</gene>
<feature type="chain" id="PRO_5046083547" evidence="2">
    <location>
        <begin position="29"/>
        <end position="108"/>
    </location>
</feature>
<reference evidence="3 4" key="1">
    <citation type="submission" date="2024-09" db="EMBL/GenBank/DDBJ databases">
        <authorList>
            <person name="Sun Q."/>
            <person name="Mori K."/>
        </authorList>
    </citation>
    <scope>NUCLEOTIDE SEQUENCE [LARGE SCALE GENOMIC DNA]</scope>
    <source>
        <strain evidence="3 4">CCM 3426</strain>
    </source>
</reference>
<keyword evidence="4" id="KW-1185">Reference proteome</keyword>
<evidence type="ECO:0000313" key="4">
    <source>
        <dbReference type="Proteomes" id="UP001589647"/>
    </source>
</evidence>
<evidence type="ECO:0000256" key="2">
    <source>
        <dbReference type="SAM" id="SignalP"/>
    </source>
</evidence>
<feature type="region of interest" description="Disordered" evidence="1">
    <location>
        <begin position="61"/>
        <end position="108"/>
    </location>
</feature>
<protein>
    <submittedName>
        <fullName evidence="3">Uncharacterized protein</fullName>
    </submittedName>
</protein>
<dbReference type="RefSeq" id="WP_189652245.1">
    <property type="nucleotide sequence ID" value="NZ_BMRC01000026.1"/>
</dbReference>